<dbReference type="AlphaFoldDB" id="A0A9D2RSV6"/>
<dbReference type="CDD" id="cd07344">
    <property type="entry name" value="M48_yhfN_like"/>
    <property type="match status" value="1"/>
</dbReference>
<gene>
    <name evidence="2" type="ORF">H9787_10655</name>
</gene>
<dbReference type="InterPro" id="IPR002725">
    <property type="entry name" value="YgjP-like_metallopeptidase"/>
</dbReference>
<proteinExistence type="predicted"/>
<reference evidence="2" key="1">
    <citation type="journal article" date="2021" name="PeerJ">
        <title>Extensive microbial diversity within the chicken gut microbiome revealed by metagenomics and culture.</title>
        <authorList>
            <person name="Gilroy R."/>
            <person name="Ravi A."/>
            <person name="Getino M."/>
            <person name="Pursley I."/>
            <person name="Horton D.L."/>
            <person name="Alikhan N.F."/>
            <person name="Baker D."/>
            <person name="Gharbi K."/>
            <person name="Hall N."/>
            <person name="Watson M."/>
            <person name="Adriaenssens E.M."/>
            <person name="Foster-Nyarko E."/>
            <person name="Jarju S."/>
            <person name="Secka A."/>
            <person name="Antonio M."/>
            <person name="Oren A."/>
            <person name="Chaudhuri R.R."/>
            <person name="La Ragione R."/>
            <person name="Hildebrand F."/>
            <person name="Pallen M.J."/>
        </authorList>
    </citation>
    <scope>NUCLEOTIDE SEQUENCE</scope>
    <source>
        <strain evidence="2">ChiBcec18-1249</strain>
    </source>
</reference>
<dbReference type="PANTHER" id="PTHR30399:SF1">
    <property type="entry name" value="UTP PYROPHOSPHATASE"/>
    <property type="match status" value="1"/>
</dbReference>
<evidence type="ECO:0000259" key="1">
    <source>
        <dbReference type="Pfam" id="PF01863"/>
    </source>
</evidence>
<dbReference type="Pfam" id="PF01863">
    <property type="entry name" value="YgjP-like"/>
    <property type="match status" value="2"/>
</dbReference>
<organism evidence="2 3">
    <name type="scientific">Candidatus Oscillibacter excrementigallinarum</name>
    <dbReference type="NCBI Taxonomy" id="2838716"/>
    <lineage>
        <taxon>Bacteria</taxon>
        <taxon>Bacillati</taxon>
        <taxon>Bacillota</taxon>
        <taxon>Clostridia</taxon>
        <taxon>Eubacteriales</taxon>
        <taxon>Oscillospiraceae</taxon>
        <taxon>Oscillibacter</taxon>
    </lineage>
</organism>
<evidence type="ECO:0000313" key="2">
    <source>
        <dbReference type="EMBL" id="HJB14151.1"/>
    </source>
</evidence>
<comment type="caution">
    <text evidence="2">The sequence shown here is derived from an EMBL/GenBank/DDBJ whole genome shotgun (WGS) entry which is preliminary data.</text>
</comment>
<sequence length="171" mass="19300">MEPYELIRSGRKTLALEITRDCRVLVRAPRRLSKAQIDAFVAKHQTWIARHLEQQRRRAALAPPAPTPAELAALKEKARQLLLPKVAFWSEKMGLVPTGVRITAARTRYGSCSGKNSLCFSCFLANAPEAAVDLVVVHELCHIRVKNHGPAFYALLEQTLPDWRARKQLLR</sequence>
<dbReference type="EMBL" id="DWZJ01000098">
    <property type="protein sequence ID" value="HJB14151.1"/>
    <property type="molecule type" value="Genomic_DNA"/>
</dbReference>
<evidence type="ECO:0000313" key="3">
    <source>
        <dbReference type="Proteomes" id="UP000823824"/>
    </source>
</evidence>
<accession>A0A9D2RSV6</accession>
<dbReference type="PANTHER" id="PTHR30399">
    <property type="entry name" value="UNCHARACTERIZED PROTEIN YGJP"/>
    <property type="match status" value="1"/>
</dbReference>
<feature type="domain" description="YgjP-like metallopeptidase" evidence="1">
    <location>
        <begin position="12"/>
        <end position="61"/>
    </location>
</feature>
<name>A0A9D2RSV6_9FIRM</name>
<reference evidence="2" key="2">
    <citation type="submission" date="2021-04" db="EMBL/GenBank/DDBJ databases">
        <authorList>
            <person name="Gilroy R."/>
        </authorList>
    </citation>
    <scope>NUCLEOTIDE SEQUENCE</scope>
    <source>
        <strain evidence="2">ChiBcec18-1249</strain>
    </source>
</reference>
<dbReference type="Gene3D" id="3.30.2010.10">
    <property type="entry name" value="Metalloproteases ('zincins'), catalytic domain"/>
    <property type="match status" value="1"/>
</dbReference>
<feature type="domain" description="YgjP-like metallopeptidase" evidence="1">
    <location>
        <begin position="73"/>
        <end position="171"/>
    </location>
</feature>
<dbReference type="InterPro" id="IPR053136">
    <property type="entry name" value="UTP_pyrophosphatase-like"/>
</dbReference>
<dbReference type="Proteomes" id="UP000823824">
    <property type="component" value="Unassembled WGS sequence"/>
</dbReference>
<protein>
    <submittedName>
        <fullName evidence="2">M48 family metallopeptidase</fullName>
    </submittedName>
</protein>